<keyword evidence="1" id="KW-0732">Signal</keyword>
<protein>
    <submittedName>
        <fullName evidence="2">Uncharacterized protein</fullName>
    </submittedName>
</protein>
<evidence type="ECO:0000256" key="1">
    <source>
        <dbReference type="SAM" id="SignalP"/>
    </source>
</evidence>
<sequence length="71" mass="7912">MSSLLTTYLFACRLGILTPPAPNTGSTNVDLKEAKSRIGELHYESWLLEEQLVRKAVAAASRNNRAFLFET</sequence>
<feature type="signal peptide" evidence="1">
    <location>
        <begin position="1"/>
        <end position="17"/>
    </location>
</feature>
<gene>
    <name evidence="2" type="ORF">GALMADRAFT_1213462</name>
</gene>
<dbReference type="Proteomes" id="UP000027222">
    <property type="component" value="Unassembled WGS sequence"/>
</dbReference>
<dbReference type="EMBL" id="KL142429">
    <property type="protein sequence ID" value="KDR65994.1"/>
    <property type="molecule type" value="Genomic_DNA"/>
</dbReference>
<accession>A0A067SE54</accession>
<feature type="chain" id="PRO_5001648366" evidence="1">
    <location>
        <begin position="18"/>
        <end position="71"/>
    </location>
</feature>
<name>A0A067SE54_GALM3</name>
<evidence type="ECO:0000313" key="3">
    <source>
        <dbReference type="Proteomes" id="UP000027222"/>
    </source>
</evidence>
<dbReference type="AlphaFoldDB" id="A0A067SE54"/>
<dbReference type="HOGENOM" id="CLU_2740204_0_0_1"/>
<organism evidence="2 3">
    <name type="scientific">Galerina marginata (strain CBS 339.88)</name>
    <dbReference type="NCBI Taxonomy" id="685588"/>
    <lineage>
        <taxon>Eukaryota</taxon>
        <taxon>Fungi</taxon>
        <taxon>Dikarya</taxon>
        <taxon>Basidiomycota</taxon>
        <taxon>Agaricomycotina</taxon>
        <taxon>Agaricomycetes</taxon>
        <taxon>Agaricomycetidae</taxon>
        <taxon>Agaricales</taxon>
        <taxon>Agaricineae</taxon>
        <taxon>Strophariaceae</taxon>
        <taxon>Galerina</taxon>
    </lineage>
</organism>
<proteinExistence type="predicted"/>
<reference evidence="3" key="1">
    <citation type="journal article" date="2014" name="Proc. Natl. Acad. Sci. U.S.A.">
        <title>Extensive sampling of basidiomycete genomes demonstrates inadequacy of the white-rot/brown-rot paradigm for wood decay fungi.</title>
        <authorList>
            <person name="Riley R."/>
            <person name="Salamov A.A."/>
            <person name="Brown D.W."/>
            <person name="Nagy L.G."/>
            <person name="Floudas D."/>
            <person name="Held B.W."/>
            <person name="Levasseur A."/>
            <person name="Lombard V."/>
            <person name="Morin E."/>
            <person name="Otillar R."/>
            <person name="Lindquist E.A."/>
            <person name="Sun H."/>
            <person name="LaButti K.M."/>
            <person name="Schmutz J."/>
            <person name="Jabbour D."/>
            <person name="Luo H."/>
            <person name="Baker S.E."/>
            <person name="Pisabarro A.G."/>
            <person name="Walton J.D."/>
            <person name="Blanchette R.A."/>
            <person name="Henrissat B."/>
            <person name="Martin F."/>
            <person name="Cullen D."/>
            <person name="Hibbett D.S."/>
            <person name="Grigoriev I.V."/>
        </authorList>
    </citation>
    <scope>NUCLEOTIDE SEQUENCE [LARGE SCALE GENOMIC DNA]</scope>
    <source>
        <strain evidence="3">CBS 339.88</strain>
    </source>
</reference>
<keyword evidence="3" id="KW-1185">Reference proteome</keyword>
<evidence type="ECO:0000313" key="2">
    <source>
        <dbReference type="EMBL" id="KDR65994.1"/>
    </source>
</evidence>